<dbReference type="InterPro" id="IPR032675">
    <property type="entry name" value="LRR_dom_sf"/>
</dbReference>
<evidence type="ECO:0000313" key="5">
    <source>
        <dbReference type="EMBL" id="CAL1542891.1"/>
    </source>
</evidence>
<organism evidence="5 6">
    <name type="scientific">Lymnaea stagnalis</name>
    <name type="common">Great pond snail</name>
    <name type="synonym">Helix stagnalis</name>
    <dbReference type="NCBI Taxonomy" id="6523"/>
    <lineage>
        <taxon>Eukaryota</taxon>
        <taxon>Metazoa</taxon>
        <taxon>Spiralia</taxon>
        <taxon>Lophotrochozoa</taxon>
        <taxon>Mollusca</taxon>
        <taxon>Gastropoda</taxon>
        <taxon>Heterobranchia</taxon>
        <taxon>Euthyneura</taxon>
        <taxon>Panpulmonata</taxon>
        <taxon>Hygrophila</taxon>
        <taxon>Lymnaeoidea</taxon>
        <taxon>Lymnaeidae</taxon>
        <taxon>Lymnaea</taxon>
    </lineage>
</organism>
<evidence type="ECO:0000256" key="2">
    <source>
        <dbReference type="ARBA" id="ARBA00014198"/>
    </source>
</evidence>
<dbReference type="EMBL" id="CAXITT010000512">
    <property type="protein sequence ID" value="CAL1542891.1"/>
    <property type="molecule type" value="Genomic_DNA"/>
</dbReference>
<dbReference type="Gene3D" id="3.80.10.10">
    <property type="entry name" value="Ribonuclease Inhibitor"/>
    <property type="match status" value="1"/>
</dbReference>
<feature type="non-terminal residue" evidence="5">
    <location>
        <position position="219"/>
    </location>
</feature>
<keyword evidence="6" id="KW-1185">Reference proteome</keyword>
<dbReference type="AlphaFoldDB" id="A0AAV2I8K9"/>
<comment type="similarity">
    <text evidence="1">Belongs to the LRRC42 family.</text>
</comment>
<dbReference type="InterPro" id="IPR039631">
    <property type="entry name" value="LRRC42"/>
</dbReference>
<proteinExistence type="inferred from homology"/>
<dbReference type="PANTHER" id="PTHR31994:SF3">
    <property type="entry name" value="LEUCINE-RICH REPEAT-CONTAINING PROTEIN 42"/>
    <property type="match status" value="1"/>
</dbReference>
<comment type="caution">
    <text evidence="5">The sequence shown here is derived from an EMBL/GenBank/DDBJ whole genome shotgun (WGS) entry which is preliminary data.</text>
</comment>
<dbReference type="InterPro" id="IPR001611">
    <property type="entry name" value="Leu-rich_rpt"/>
</dbReference>
<name>A0AAV2I8K9_LYMST</name>
<gene>
    <name evidence="5" type="ORF">GSLYS_00016425001</name>
</gene>
<dbReference type="Proteomes" id="UP001497497">
    <property type="component" value="Unassembled WGS sequence"/>
</dbReference>
<accession>A0AAV2I8K9</accession>
<dbReference type="SUPFAM" id="SSF52047">
    <property type="entry name" value="RNI-like"/>
    <property type="match status" value="1"/>
</dbReference>
<evidence type="ECO:0000256" key="1">
    <source>
        <dbReference type="ARBA" id="ARBA00009297"/>
    </source>
</evidence>
<evidence type="ECO:0000256" key="3">
    <source>
        <dbReference type="ARBA" id="ARBA00022614"/>
    </source>
</evidence>
<dbReference type="PANTHER" id="PTHR31994">
    <property type="entry name" value="LEUCINE-RICH REPEAT-CONTAINING PROTEIN 42"/>
    <property type="match status" value="1"/>
</dbReference>
<reference evidence="5 6" key="1">
    <citation type="submission" date="2024-04" db="EMBL/GenBank/DDBJ databases">
        <authorList>
            <consortium name="Genoscope - CEA"/>
            <person name="William W."/>
        </authorList>
    </citation>
    <scope>NUCLEOTIDE SEQUENCE [LARGE SCALE GENOMIC DNA]</scope>
</reference>
<sequence length="219" mass="24714">MANSLFTISLNFIVSRLSLIDSLVDFPDTIGLEIFRAALAQDKFLHLKNSQLTRRSLQIFFLAYGDFGILESVSLKESQLFLNDVVDTCWWLFEHINYLDLSHCGLGDDHDILPLLMRGLKLKTLILQNNSLSDEGVRKLTVQPRMFKKVSSLSCLDLSDNEVLTERSIKLLKCLSNLSLLKMSNTAFVSEAKNVSNDWLVSTDLCSCIIRSFNVKTSG</sequence>
<evidence type="ECO:0000256" key="4">
    <source>
        <dbReference type="ARBA" id="ARBA00022737"/>
    </source>
</evidence>
<evidence type="ECO:0000313" key="6">
    <source>
        <dbReference type="Proteomes" id="UP001497497"/>
    </source>
</evidence>
<protein>
    <recommendedName>
        <fullName evidence="2">Leucine-rich repeat-containing protein 42</fullName>
    </recommendedName>
</protein>
<dbReference type="Pfam" id="PF13516">
    <property type="entry name" value="LRR_6"/>
    <property type="match status" value="2"/>
</dbReference>
<keyword evidence="3" id="KW-0433">Leucine-rich repeat</keyword>
<keyword evidence="4" id="KW-0677">Repeat</keyword>